<dbReference type="OrthoDB" id="2998174at2759"/>
<dbReference type="SFLD" id="SFLDG01021">
    <property type="entry name" value="Trichodiene_Synthase_Like"/>
    <property type="match status" value="1"/>
</dbReference>
<dbReference type="InterPro" id="IPR008949">
    <property type="entry name" value="Isoprenoid_synthase_dom_sf"/>
</dbReference>
<sequence>MCAEAVREFLHKMQVSLPQYPRDPELEARVRETLSSWGHEKALRPYIITGIMLTITAYSHITDFETKVQIALFTTFIIAMDDPAVLDSIACREFHQAICFGTVQKESGLFNKFNKILQSMWGHYPTFTANTIYASALRFVNAAILEKESAGTALSSDSLPYVEYKRSMTATTEAYACFIWEKSKFPDVKVYMQAIPDVTLYVSYVNDILSFYKEELAGEEDNYIHERATISGKSVIHTLQDVINDTVAAVGRIRDVLGEGEARDAFESFAAGYIGVHTETPRYRLKEITGGQYIMDVANF</sequence>
<dbReference type="Pfam" id="PF06330">
    <property type="entry name" value="TRI5"/>
    <property type="match status" value="1"/>
</dbReference>
<protein>
    <submittedName>
        <fullName evidence="3">Terpenoid synthase</fullName>
    </submittedName>
</protein>
<dbReference type="EMBL" id="KB467831">
    <property type="protein sequence ID" value="PCH34391.1"/>
    <property type="molecule type" value="Genomic_DNA"/>
</dbReference>
<dbReference type="Gene3D" id="1.10.600.10">
    <property type="entry name" value="Farnesyl Diphosphate Synthase"/>
    <property type="match status" value="1"/>
</dbReference>
<name>A0A2H3IXD5_WOLCO</name>
<gene>
    <name evidence="3" type="ORF">WOLCODRAFT_62102</name>
</gene>
<evidence type="ECO:0000256" key="1">
    <source>
        <dbReference type="ARBA" id="ARBA00007946"/>
    </source>
</evidence>
<dbReference type="OMA" id="SYYKEFC"/>
<keyword evidence="4" id="KW-1185">Reference proteome</keyword>
<dbReference type="SUPFAM" id="SSF48576">
    <property type="entry name" value="Terpenoid synthases"/>
    <property type="match status" value="1"/>
</dbReference>
<dbReference type="AlphaFoldDB" id="A0A2H3IXD5"/>
<dbReference type="Proteomes" id="UP000218811">
    <property type="component" value="Unassembled WGS sequence"/>
</dbReference>
<dbReference type="GO" id="GO:0016838">
    <property type="term" value="F:carbon-oxygen lyase activity, acting on phosphates"/>
    <property type="evidence" value="ECO:0007669"/>
    <property type="project" value="InterPro"/>
</dbReference>
<comment type="similarity">
    <text evidence="1">Belongs to the trichodiene synthase family.</text>
</comment>
<keyword evidence="2" id="KW-0456">Lyase</keyword>
<accession>A0A2H3IXD5</accession>
<dbReference type="InterPro" id="IPR024652">
    <property type="entry name" value="Trichodiene_synth"/>
</dbReference>
<evidence type="ECO:0000313" key="4">
    <source>
        <dbReference type="Proteomes" id="UP000218811"/>
    </source>
</evidence>
<dbReference type="STRING" id="742152.A0A2H3IXD5"/>
<proteinExistence type="inferred from homology"/>
<organism evidence="3 4">
    <name type="scientific">Wolfiporia cocos (strain MD-104)</name>
    <name type="common">Brown rot fungus</name>
    <dbReference type="NCBI Taxonomy" id="742152"/>
    <lineage>
        <taxon>Eukaryota</taxon>
        <taxon>Fungi</taxon>
        <taxon>Dikarya</taxon>
        <taxon>Basidiomycota</taxon>
        <taxon>Agaricomycotina</taxon>
        <taxon>Agaricomycetes</taxon>
        <taxon>Polyporales</taxon>
        <taxon>Phaeolaceae</taxon>
        <taxon>Wolfiporia</taxon>
    </lineage>
</organism>
<evidence type="ECO:0000256" key="2">
    <source>
        <dbReference type="ARBA" id="ARBA00023239"/>
    </source>
</evidence>
<dbReference type="SFLD" id="SFLDS00005">
    <property type="entry name" value="Isoprenoid_Synthase_Type_I"/>
    <property type="match status" value="1"/>
</dbReference>
<reference evidence="3 4" key="1">
    <citation type="journal article" date="2012" name="Science">
        <title>The Paleozoic origin of enzymatic lignin decomposition reconstructed from 31 fungal genomes.</title>
        <authorList>
            <person name="Floudas D."/>
            <person name="Binder M."/>
            <person name="Riley R."/>
            <person name="Barry K."/>
            <person name="Blanchette R.A."/>
            <person name="Henrissat B."/>
            <person name="Martinez A.T."/>
            <person name="Otillar R."/>
            <person name="Spatafora J.W."/>
            <person name="Yadav J.S."/>
            <person name="Aerts A."/>
            <person name="Benoit I."/>
            <person name="Boyd A."/>
            <person name="Carlson A."/>
            <person name="Copeland A."/>
            <person name="Coutinho P.M."/>
            <person name="de Vries R.P."/>
            <person name="Ferreira P."/>
            <person name="Findley K."/>
            <person name="Foster B."/>
            <person name="Gaskell J."/>
            <person name="Glotzer D."/>
            <person name="Gorecki P."/>
            <person name="Heitman J."/>
            <person name="Hesse C."/>
            <person name="Hori C."/>
            <person name="Igarashi K."/>
            <person name="Jurgens J.A."/>
            <person name="Kallen N."/>
            <person name="Kersten P."/>
            <person name="Kohler A."/>
            <person name="Kuees U."/>
            <person name="Kumar T.K.A."/>
            <person name="Kuo A."/>
            <person name="LaButti K."/>
            <person name="Larrondo L.F."/>
            <person name="Lindquist E."/>
            <person name="Ling A."/>
            <person name="Lombard V."/>
            <person name="Lucas S."/>
            <person name="Lundell T."/>
            <person name="Martin R."/>
            <person name="McLaughlin D.J."/>
            <person name="Morgenstern I."/>
            <person name="Morin E."/>
            <person name="Murat C."/>
            <person name="Nagy L.G."/>
            <person name="Nolan M."/>
            <person name="Ohm R.A."/>
            <person name="Patyshakuliyeva A."/>
            <person name="Rokas A."/>
            <person name="Ruiz-Duenas F.J."/>
            <person name="Sabat G."/>
            <person name="Salamov A."/>
            <person name="Samejima M."/>
            <person name="Schmutz J."/>
            <person name="Slot J.C."/>
            <person name="St John F."/>
            <person name="Stenlid J."/>
            <person name="Sun H."/>
            <person name="Sun S."/>
            <person name="Syed K."/>
            <person name="Tsang A."/>
            <person name="Wiebenga A."/>
            <person name="Young D."/>
            <person name="Pisabarro A."/>
            <person name="Eastwood D.C."/>
            <person name="Martin F."/>
            <person name="Cullen D."/>
            <person name="Grigoriev I.V."/>
            <person name="Hibbett D.S."/>
        </authorList>
    </citation>
    <scope>NUCLEOTIDE SEQUENCE [LARGE SCALE GENOMIC DNA]</scope>
    <source>
        <strain evidence="3 4">MD-104</strain>
    </source>
</reference>
<evidence type="ECO:0000313" key="3">
    <source>
        <dbReference type="EMBL" id="PCH34391.1"/>
    </source>
</evidence>